<keyword evidence="2" id="KW-0732">Signal</keyword>
<organism evidence="3 4">
    <name type="scientific">Terrimicrobium sacchariphilum</name>
    <dbReference type="NCBI Taxonomy" id="690879"/>
    <lineage>
        <taxon>Bacteria</taxon>
        <taxon>Pseudomonadati</taxon>
        <taxon>Verrucomicrobiota</taxon>
        <taxon>Terrimicrobiia</taxon>
        <taxon>Terrimicrobiales</taxon>
        <taxon>Terrimicrobiaceae</taxon>
        <taxon>Terrimicrobium</taxon>
    </lineage>
</organism>
<reference evidence="4" key="1">
    <citation type="journal article" date="2017" name="Genome Announc.">
        <title>Draft Genome Sequence of Terrimicrobium sacchariphilum NM-5T, a Facultative Anaerobic Soil Bacterium of the Class Spartobacteria.</title>
        <authorList>
            <person name="Qiu Y.L."/>
            <person name="Tourlousse D.M."/>
            <person name="Matsuura N."/>
            <person name="Ohashi A."/>
            <person name="Sekiguchi Y."/>
        </authorList>
    </citation>
    <scope>NUCLEOTIDE SEQUENCE [LARGE SCALE GENOMIC DNA]</scope>
    <source>
        <strain evidence="4">NM-5</strain>
    </source>
</reference>
<protein>
    <submittedName>
        <fullName evidence="3">Uncharacterized protein</fullName>
    </submittedName>
</protein>
<comment type="caution">
    <text evidence="3">The sequence shown here is derived from an EMBL/GenBank/DDBJ whole genome shotgun (WGS) entry which is preliminary data.</text>
</comment>
<dbReference type="STRING" id="690879.TSACC_22883"/>
<sequence length="343" mass="38220">MRPLLTSLLIATSCALADTSFPMEPTSPVGPNEVRVQRMDVGKSSATLIIMMSLRETTVAFHDDKAPYMRTLSVTLTDNDKEKIEQSIVILGDTPVLSLVTTAPHNAQDYRITAYEPNGTLRGSALRKFRSGKMEETLFNADGKPAPPDQRSRILDMTPPEPVDLAKMPLQKQPIHGDVTKSDILQNPNEIRVEYFELGNGIGQAIYTPNLCEDRYFENDGKTLRARTVTATLLDNDTERVFQSYFIRKNIVAFTQTTRLNKKTNELTDTYYTPKGNLLYSQRIIPGKIRKITDSAGNTITLQQADQLLHTPNPDQIDIDKVPLQDMTKPGKAPASTPTPQAE</sequence>
<feature type="region of interest" description="Disordered" evidence="1">
    <location>
        <begin position="324"/>
        <end position="343"/>
    </location>
</feature>
<gene>
    <name evidence="3" type="ORF">TSACC_22883</name>
</gene>
<accession>A0A146GD48</accession>
<dbReference type="OrthoDB" id="9823031at2"/>
<feature type="chain" id="PRO_5007524708" evidence="2">
    <location>
        <begin position="18"/>
        <end position="343"/>
    </location>
</feature>
<evidence type="ECO:0000256" key="2">
    <source>
        <dbReference type="SAM" id="SignalP"/>
    </source>
</evidence>
<dbReference type="EMBL" id="BDCO01000002">
    <property type="protein sequence ID" value="GAT34458.1"/>
    <property type="molecule type" value="Genomic_DNA"/>
</dbReference>
<dbReference type="Proteomes" id="UP000076023">
    <property type="component" value="Unassembled WGS sequence"/>
</dbReference>
<evidence type="ECO:0000313" key="3">
    <source>
        <dbReference type="EMBL" id="GAT34458.1"/>
    </source>
</evidence>
<dbReference type="RefSeq" id="WP_075080086.1">
    <property type="nucleotide sequence ID" value="NZ_BDCO01000002.1"/>
</dbReference>
<proteinExistence type="predicted"/>
<name>A0A146GD48_TERSA</name>
<feature type="signal peptide" evidence="2">
    <location>
        <begin position="1"/>
        <end position="17"/>
    </location>
</feature>
<evidence type="ECO:0000313" key="4">
    <source>
        <dbReference type="Proteomes" id="UP000076023"/>
    </source>
</evidence>
<keyword evidence="4" id="KW-1185">Reference proteome</keyword>
<evidence type="ECO:0000256" key="1">
    <source>
        <dbReference type="SAM" id="MobiDB-lite"/>
    </source>
</evidence>
<dbReference type="AlphaFoldDB" id="A0A146GD48"/>
<dbReference type="InParanoid" id="A0A146GD48"/>